<evidence type="ECO:0000256" key="9">
    <source>
        <dbReference type="ARBA" id="ARBA00031306"/>
    </source>
</evidence>
<sequence length="338" mass="36162">MTVAAAPARRVLIPPRLAPFRLDPLLSHVHALTGRTMGTSWSVRLAGPERMPLDALRAGIQRELDGVVASMSHWRADSAVGRFNDAPAGGWQALPVDCFEVLVCAQTVAAQSDGAFDATVGALVDAWGFGPPGRRAALPDAVQVAALRERCGWRRLALDHDGRRALQPGGLRLDFSGIAKGYGVDRVAGFLARCGVPGWLVEVGGELRGHGIKPDAQPWWTALETPPDSALTDTVVALHGLAVATSGDYRQAFEHEGVRYAHTLDPRSGRPLRDAPASVTVLHPQCMLADAYATALTVLGVEQGLAFAERHQLAARFLIRDARGLQEHHSPAYAAMLE</sequence>
<keyword evidence="8 11" id="KW-0460">Magnesium</keyword>
<comment type="cofactor">
    <cofactor evidence="1">
        <name>Mg(2+)</name>
        <dbReference type="ChEBI" id="CHEBI:18420"/>
    </cofactor>
</comment>
<dbReference type="Proteomes" id="UP001156836">
    <property type="component" value="Unassembled WGS sequence"/>
</dbReference>
<dbReference type="InterPro" id="IPR003374">
    <property type="entry name" value="ApbE-like_sf"/>
</dbReference>
<keyword evidence="6 11" id="KW-0479">Metal-binding</keyword>
<evidence type="ECO:0000256" key="11">
    <source>
        <dbReference type="PIRNR" id="PIRNR006268"/>
    </source>
</evidence>
<evidence type="ECO:0000313" key="13">
    <source>
        <dbReference type="Proteomes" id="UP001156836"/>
    </source>
</evidence>
<dbReference type="Gene3D" id="3.10.520.10">
    <property type="entry name" value="ApbE-like domains"/>
    <property type="match status" value="1"/>
</dbReference>
<proteinExistence type="inferred from homology"/>
<evidence type="ECO:0000256" key="2">
    <source>
        <dbReference type="ARBA" id="ARBA00011955"/>
    </source>
</evidence>
<dbReference type="InterPro" id="IPR024932">
    <property type="entry name" value="ApbE"/>
</dbReference>
<evidence type="ECO:0000256" key="3">
    <source>
        <dbReference type="ARBA" id="ARBA00016337"/>
    </source>
</evidence>
<dbReference type="EMBL" id="BSOZ01000077">
    <property type="protein sequence ID" value="GLS05945.1"/>
    <property type="molecule type" value="Genomic_DNA"/>
</dbReference>
<reference evidence="13" key="1">
    <citation type="journal article" date="2019" name="Int. J. Syst. Evol. Microbiol.">
        <title>The Global Catalogue of Microorganisms (GCM) 10K type strain sequencing project: providing services to taxonomists for standard genome sequencing and annotation.</title>
        <authorList>
            <consortium name="The Broad Institute Genomics Platform"/>
            <consortium name="The Broad Institute Genome Sequencing Center for Infectious Disease"/>
            <person name="Wu L."/>
            <person name="Ma J."/>
        </authorList>
    </citation>
    <scope>NUCLEOTIDE SEQUENCE [LARGE SCALE GENOMIC DNA]</scope>
    <source>
        <strain evidence="13">NBRC 104970</strain>
    </source>
</reference>
<protein>
    <recommendedName>
        <fullName evidence="3 11">FAD:protein FMN transferase</fullName>
        <ecNumber evidence="2 11">2.7.1.180</ecNumber>
    </recommendedName>
    <alternativeName>
        <fullName evidence="9 11">Flavin transferase</fullName>
    </alternativeName>
</protein>
<dbReference type="EC" id="2.7.1.180" evidence="2 11"/>
<dbReference type="PANTHER" id="PTHR30040:SF2">
    <property type="entry name" value="FAD:PROTEIN FMN TRANSFERASE"/>
    <property type="match status" value="1"/>
</dbReference>
<evidence type="ECO:0000313" key="12">
    <source>
        <dbReference type="EMBL" id="GLS05945.1"/>
    </source>
</evidence>
<evidence type="ECO:0000256" key="4">
    <source>
        <dbReference type="ARBA" id="ARBA00022630"/>
    </source>
</evidence>
<dbReference type="RefSeq" id="WP_018748728.1">
    <property type="nucleotide sequence ID" value="NZ_BSOZ01000077.1"/>
</dbReference>
<accession>A0ABQ6BXQ8</accession>
<comment type="caution">
    <text evidence="12">The sequence shown here is derived from an EMBL/GenBank/DDBJ whole genome shotgun (WGS) entry which is preliminary data.</text>
</comment>
<organism evidence="12 13">
    <name type="scientific">Chitiniphilus shinanonensis</name>
    <dbReference type="NCBI Taxonomy" id="553088"/>
    <lineage>
        <taxon>Bacteria</taxon>
        <taxon>Pseudomonadati</taxon>
        <taxon>Pseudomonadota</taxon>
        <taxon>Betaproteobacteria</taxon>
        <taxon>Neisseriales</taxon>
        <taxon>Chitinibacteraceae</taxon>
        <taxon>Chitiniphilus</taxon>
    </lineage>
</organism>
<evidence type="ECO:0000256" key="6">
    <source>
        <dbReference type="ARBA" id="ARBA00022723"/>
    </source>
</evidence>
<evidence type="ECO:0000256" key="1">
    <source>
        <dbReference type="ARBA" id="ARBA00001946"/>
    </source>
</evidence>
<dbReference type="PIRSF" id="PIRSF006268">
    <property type="entry name" value="ApbE"/>
    <property type="match status" value="1"/>
</dbReference>
<dbReference type="PANTHER" id="PTHR30040">
    <property type="entry name" value="THIAMINE BIOSYNTHESIS LIPOPROTEIN APBE"/>
    <property type="match status" value="1"/>
</dbReference>
<gene>
    <name evidence="12" type="ORF">GCM10007860_31090</name>
</gene>
<evidence type="ECO:0000256" key="10">
    <source>
        <dbReference type="ARBA" id="ARBA00048540"/>
    </source>
</evidence>
<dbReference type="Pfam" id="PF02424">
    <property type="entry name" value="ApbE"/>
    <property type="match status" value="1"/>
</dbReference>
<dbReference type="GO" id="GO:0016740">
    <property type="term" value="F:transferase activity"/>
    <property type="evidence" value="ECO:0007669"/>
    <property type="project" value="UniProtKB-KW"/>
</dbReference>
<comment type="similarity">
    <text evidence="11">Belongs to the ApbE family.</text>
</comment>
<keyword evidence="5 11" id="KW-0808">Transferase</keyword>
<name>A0ABQ6BXQ8_9NEIS</name>
<evidence type="ECO:0000256" key="5">
    <source>
        <dbReference type="ARBA" id="ARBA00022679"/>
    </source>
</evidence>
<evidence type="ECO:0000256" key="7">
    <source>
        <dbReference type="ARBA" id="ARBA00022827"/>
    </source>
</evidence>
<keyword evidence="13" id="KW-1185">Reference proteome</keyword>
<evidence type="ECO:0000256" key="8">
    <source>
        <dbReference type="ARBA" id="ARBA00022842"/>
    </source>
</evidence>
<comment type="catalytic activity">
    <reaction evidence="10 11">
        <text>L-threonyl-[protein] + FAD = FMN-L-threonyl-[protein] + AMP + H(+)</text>
        <dbReference type="Rhea" id="RHEA:36847"/>
        <dbReference type="Rhea" id="RHEA-COMP:11060"/>
        <dbReference type="Rhea" id="RHEA-COMP:11061"/>
        <dbReference type="ChEBI" id="CHEBI:15378"/>
        <dbReference type="ChEBI" id="CHEBI:30013"/>
        <dbReference type="ChEBI" id="CHEBI:57692"/>
        <dbReference type="ChEBI" id="CHEBI:74257"/>
        <dbReference type="ChEBI" id="CHEBI:456215"/>
        <dbReference type="EC" id="2.7.1.180"/>
    </reaction>
</comment>
<keyword evidence="4 11" id="KW-0285">Flavoprotein</keyword>
<keyword evidence="7 11" id="KW-0274">FAD</keyword>
<dbReference type="SUPFAM" id="SSF143631">
    <property type="entry name" value="ApbE-like"/>
    <property type="match status" value="1"/>
</dbReference>